<dbReference type="GO" id="GO:0003677">
    <property type="term" value="F:DNA binding"/>
    <property type="evidence" value="ECO:0007669"/>
    <property type="project" value="UniProtKB-KW"/>
</dbReference>
<proteinExistence type="predicted"/>
<dbReference type="PANTHER" id="PTHR33164">
    <property type="entry name" value="TRANSCRIPTIONAL REGULATOR, MARR FAMILY"/>
    <property type="match status" value="1"/>
</dbReference>
<dbReference type="InterPro" id="IPR036388">
    <property type="entry name" value="WH-like_DNA-bd_sf"/>
</dbReference>
<evidence type="ECO:0000259" key="1">
    <source>
        <dbReference type="PROSITE" id="PS50995"/>
    </source>
</evidence>
<reference evidence="2 3" key="1">
    <citation type="submission" date="2018-03" db="EMBL/GenBank/DDBJ databases">
        <title>Genomic Encyclopedia of Archaeal and Bacterial Type Strains, Phase II (KMG-II): from individual species to whole genera.</title>
        <authorList>
            <person name="Goeker M."/>
        </authorList>
    </citation>
    <scope>NUCLEOTIDE SEQUENCE [LARGE SCALE GENOMIC DNA]</scope>
    <source>
        <strain evidence="2 3">DSM 21548</strain>
    </source>
</reference>
<dbReference type="InterPro" id="IPR036390">
    <property type="entry name" value="WH_DNA-bd_sf"/>
</dbReference>
<gene>
    <name evidence="2" type="ORF">CLV49_1047</name>
</gene>
<organism evidence="2 3">
    <name type="scientific">Labedella gwakjiensis</name>
    <dbReference type="NCBI Taxonomy" id="390269"/>
    <lineage>
        <taxon>Bacteria</taxon>
        <taxon>Bacillati</taxon>
        <taxon>Actinomycetota</taxon>
        <taxon>Actinomycetes</taxon>
        <taxon>Micrococcales</taxon>
        <taxon>Microbacteriaceae</taxon>
        <taxon>Labedella</taxon>
    </lineage>
</organism>
<evidence type="ECO:0000313" key="3">
    <source>
        <dbReference type="Proteomes" id="UP000241203"/>
    </source>
</evidence>
<keyword evidence="2" id="KW-0238">DNA-binding</keyword>
<comment type="caution">
    <text evidence="2">The sequence shown here is derived from an EMBL/GenBank/DDBJ whole genome shotgun (WGS) entry which is preliminary data.</text>
</comment>
<evidence type="ECO:0000313" key="2">
    <source>
        <dbReference type="EMBL" id="PSL37440.1"/>
    </source>
</evidence>
<dbReference type="InterPro" id="IPR000835">
    <property type="entry name" value="HTH_MarR-typ"/>
</dbReference>
<dbReference type="PROSITE" id="PS50995">
    <property type="entry name" value="HTH_MARR_2"/>
    <property type="match status" value="1"/>
</dbReference>
<feature type="domain" description="HTH marR-type" evidence="1">
    <location>
        <begin position="10"/>
        <end position="146"/>
    </location>
</feature>
<name>A0A2P8GU04_9MICO</name>
<dbReference type="SUPFAM" id="SSF46785">
    <property type="entry name" value="Winged helix' DNA-binding domain"/>
    <property type="match status" value="1"/>
</dbReference>
<dbReference type="AlphaFoldDB" id="A0A2P8GU04"/>
<dbReference type="InterPro" id="IPR039422">
    <property type="entry name" value="MarR/SlyA-like"/>
</dbReference>
<sequence length="159" mass="17330">MRGSVMTTPRKHMLDALRHYAVGYQDSAHRLARWMDLPIVDGTALGEIIWAEYEGSPLTPSRLSARVGLTSGATNALVNRLEDRGLVARSRENQDRRIVTLRATDLARERASAFLDPSATALEAALGDYDDETLEAVGSILRRFAAILPGADGRDAPTV</sequence>
<accession>A0A2P8GU04</accession>
<dbReference type="Gene3D" id="1.10.10.10">
    <property type="entry name" value="Winged helix-like DNA-binding domain superfamily/Winged helix DNA-binding domain"/>
    <property type="match status" value="1"/>
</dbReference>
<dbReference type="SMART" id="SM00347">
    <property type="entry name" value="HTH_MARR"/>
    <property type="match status" value="1"/>
</dbReference>
<dbReference type="Proteomes" id="UP000241203">
    <property type="component" value="Unassembled WGS sequence"/>
</dbReference>
<dbReference type="EMBL" id="PYAU01000001">
    <property type="protein sequence ID" value="PSL37440.1"/>
    <property type="molecule type" value="Genomic_DNA"/>
</dbReference>
<protein>
    <submittedName>
        <fullName evidence="2">DNA-binding MarR family transcriptional regulator</fullName>
    </submittedName>
</protein>
<dbReference type="PANTHER" id="PTHR33164:SF106">
    <property type="entry name" value="TRANSCRIPTIONAL REGULATORY PROTEIN"/>
    <property type="match status" value="1"/>
</dbReference>
<dbReference type="GO" id="GO:0006950">
    <property type="term" value="P:response to stress"/>
    <property type="evidence" value="ECO:0007669"/>
    <property type="project" value="TreeGrafter"/>
</dbReference>
<dbReference type="Pfam" id="PF12802">
    <property type="entry name" value="MarR_2"/>
    <property type="match status" value="1"/>
</dbReference>
<dbReference type="GO" id="GO:0003700">
    <property type="term" value="F:DNA-binding transcription factor activity"/>
    <property type="evidence" value="ECO:0007669"/>
    <property type="project" value="InterPro"/>
</dbReference>